<keyword evidence="3" id="KW-1185">Reference proteome</keyword>
<keyword evidence="1" id="KW-1133">Transmembrane helix</keyword>
<dbReference type="EMBL" id="FN595991">
    <property type="protein sequence ID" value="CBI30499.3"/>
    <property type="molecule type" value="Genomic_DNA"/>
</dbReference>
<feature type="transmembrane region" description="Helical" evidence="1">
    <location>
        <begin position="6"/>
        <end position="26"/>
    </location>
</feature>
<dbReference type="InParanoid" id="D7THI3"/>
<reference evidence="3" key="1">
    <citation type="journal article" date="2007" name="Nature">
        <title>The grapevine genome sequence suggests ancestral hexaploidization in major angiosperm phyla.</title>
        <authorList>
            <consortium name="The French-Italian Public Consortium for Grapevine Genome Characterization."/>
            <person name="Jaillon O."/>
            <person name="Aury J.-M."/>
            <person name="Noel B."/>
            <person name="Policriti A."/>
            <person name="Clepet C."/>
            <person name="Casagrande A."/>
            <person name="Choisne N."/>
            <person name="Aubourg S."/>
            <person name="Vitulo N."/>
            <person name="Jubin C."/>
            <person name="Vezzi A."/>
            <person name="Legeai F."/>
            <person name="Hugueney P."/>
            <person name="Dasilva C."/>
            <person name="Horner D."/>
            <person name="Mica E."/>
            <person name="Jublot D."/>
            <person name="Poulain J."/>
            <person name="Bruyere C."/>
            <person name="Billault A."/>
            <person name="Segurens B."/>
            <person name="Gouyvenoux M."/>
            <person name="Ugarte E."/>
            <person name="Cattonaro F."/>
            <person name="Anthouard V."/>
            <person name="Vico V."/>
            <person name="Del Fabbro C."/>
            <person name="Alaux M."/>
            <person name="Di Gaspero G."/>
            <person name="Dumas V."/>
            <person name="Felice N."/>
            <person name="Paillard S."/>
            <person name="Juman I."/>
            <person name="Moroldo M."/>
            <person name="Scalabrin S."/>
            <person name="Canaguier A."/>
            <person name="Le Clainche I."/>
            <person name="Malacrida G."/>
            <person name="Durand E."/>
            <person name="Pesole G."/>
            <person name="Laucou V."/>
            <person name="Chatelet P."/>
            <person name="Merdinoglu D."/>
            <person name="Delledonne M."/>
            <person name="Pezzotti M."/>
            <person name="Lecharny A."/>
            <person name="Scarpelli C."/>
            <person name="Artiguenave F."/>
            <person name="Pe M.E."/>
            <person name="Valle G."/>
            <person name="Morgante M."/>
            <person name="Caboche M."/>
            <person name="Adam-Blondon A.-F."/>
            <person name="Weissenbach J."/>
            <person name="Quetier F."/>
            <person name="Wincker P."/>
        </authorList>
    </citation>
    <scope>NUCLEOTIDE SEQUENCE [LARGE SCALE GENOMIC DNA]</scope>
    <source>
        <strain evidence="3">cv. Pinot noir / PN40024</strain>
    </source>
</reference>
<dbReference type="AlphaFoldDB" id="D7THI3"/>
<sequence>MVIIFFLIKHVGLFLFSSIHFPTYFLHIGIVLKKLFDDGVVKREDLWVTSKLWCADRAPEDKMCQRH</sequence>
<dbReference type="SUPFAM" id="SSF51430">
    <property type="entry name" value="NAD(P)-linked oxidoreductase"/>
    <property type="match status" value="1"/>
</dbReference>
<dbReference type="Gene3D" id="3.20.20.100">
    <property type="entry name" value="NADP-dependent oxidoreductase domain"/>
    <property type="match status" value="1"/>
</dbReference>
<dbReference type="PaxDb" id="29760-VIT_08s0007g00990.t01"/>
<name>D7THI3_VITVI</name>
<evidence type="ECO:0000256" key="1">
    <source>
        <dbReference type="SAM" id="Phobius"/>
    </source>
</evidence>
<keyword evidence="1" id="KW-0812">Transmembrane</keyword>
<dbReference type="HOGENOM" id="CLU_2817694_0_0_1"/>
<protein>
    <submittedName>
        <fullName evidence="2">Uncharacterized protein</fullName>
    </submittedName>
</protein>
<evidence type="ECO:0000313" key="3">
    <source>
        <dbReference type="Proteomes" id="UP000009183"/>
    </source>
</evidence>
<dbReference type="OrthoDB" id="416253at2759"/>
<gene>
    <name evidence="2" type="ordered locus">VIT_08s0007g00990</name>
</gene>
<dbReference type="Proteomes" id="UP000009183">
    <property type="component" value="Chromosome 8"/>
</dbReference>
<keyword evidence="1" id="KW-0472">Membrane</keyword>
<dbReference type="STRING" id="29760.D7THI3"/>
<proteinExistence type="predicted"/>
<evidence type="ECO:0000313" key="2">
    <source>
        <dbReference type="EMBL" id="CBI30499.3"/>
    </source>
</evidence>
<accession>D7THI3</accession>
<dbReference type="InterPro" id="IPR036812">
    <property type="entry name" value="NAD(P)_OxRdtase_dom_sf"/>
</dbReference>
<organism evidence="2 3">
    <name type="scientific">Vitis vinifera</name>
    <name type="common">Grape</name>
    <dbReference type="NCBI Taxonomy" id="29760"/>
    <lineage>
        <taxon>Eukaryota</taxon>
        <taxon>Viridiplantae</taxon>
        <taxon>Streptophyta</taxon>
        <taxon>Embryophyta</taxon>
        <taxon>Tracheophyta</taxon>
        <taxon>Spermatophyta</taxon>
        <taxon>Magnoliopsida</taxon>
        <taxon>eudicotyledons</taxon>
        <taxon>Gunneridae</taxon>
        <taxon>Pentapetalae</taxon>
        <taxon>rosids</taxon>
        <taxon>Vitales</taxon>
        <taxon>Vitaceae</taxon>
        <taxon>Viteae</taxon>
        <taxon>Vitis</taxon>
    </lineage>
</organism>